<organism evidence="1 2">
    <name type="scientific">Vitis vinifera</name>
    <name type="common">Grape</name>
    <dbReference type="NCBI Taxonomy" id="29760"/>
    <lineage>
        <taxon>Eukaryota</taxon>
        <taxon>Viridiplantae</taxon>
        <taxon>Streptophyta</taxon>
        <taxon>Embryophyta</taxon>
        <taxon>Tracheophyta</taxon>
        <taxon>Spermatophyta</taxon>
        <taxon>Magnoliopsida</taxon>
        <taxon>eudicotyledons</taxon>
        <taxon>Gunneridae</taxon>
        <taxon>Pentapetalae</taxon>
        <taxon>rosids</taxon>
        <taxon>Vitales</taxon>
        <taxon>Vitaceae</taxon>
        <taxon>Viteae</taxon>
        <taxon>Vitis</taxon>
    </lineage>
</organism>
<dbReference type="CDD" id="cd09272">
    <property type="entry name" value="RNase_HI_RT_Ty1"/>
    <property type="match status" value="1"/>
</dbReference>
<gene>
    <name evidence="1" type="primary">AtMg00810_39</name>
    <name evidence="1" type="ORF">CK203_008601</name>
</gene>
<dbReference type="PANTHER" id="PTHR11439:SF442">
    <property type="entry name" value="CYSTEINE-RICH RLK (RECEPTOR-LIKE PROTEIN KINASE) 8"/>
    <property type="match status" value="1"/>
</dbReference>
<reference evidence="1 2" key="1">
    <citation type="journal article" date="2018" name="PLoS Genet.">
        <title>Population sequencing reveals clonal diversity and ancestral inbreeding in the grapevine cultivar Chardonnay.</title>
        <authorList>
            <person name="Roach M.J."/>
            <person name="Johnson D.L."/>
            <person name="Bohlmann J."/>
            <person name="van Vuuren H.J."/>
            <person name="Jones S.J."/>
            <person name="Pretorius I.S."/>
            <person name="Schmidt S.A."/>
            <person name="Borneman A.R."/>
        </authorList>
    </citation>
    <scope>NUCLEOTIDE SEQUENCE [LARGE SCALE GENOMIC DNA]</scope>
    <source>
        <strain evidence="2">cv. Chardonnay</strain>
        <tissue evidence="1">Leaf</tissue>
    </source>
</reference>
<evidence type="ECO:0000313" key="2">
    <source>
        <dbReference type="Proteomes" id="UP000288805"/>
    </source>
</evidence>
<dbReference type="PANTHER" id="PTHR11439">
    <property type="entry name" value="GAG-POL-RELATED RETROTRANSPOSON"/>
    <property type="match status" value="1"/>
</dbReference>
<dbReference type="EMBL" id="QGNW01000009">
    <property type="protein sequence ID" value="RVX19213.1"/>
    <property type="molecule type" value="Genomic_DNA"/>
</dbReference>
<evidence type="ECO:0000313" key="1">
    <source>
        <dbReference type="EMBL" id="RVX19213.1"/>
    </source>
</evidence>
<name>A0A438KDC3_VITVI</name>
<accession>A0A438KDC3</accession>
<dbReference type="Proteomes" id="UP000288805">
    <property type="component" value="Unassembled WGS sequence"/>
</dbReference>
<comment type="caution">
    <text evidence="1">The sequence shown here is derived from an EMBL/GenBank/DDBJ whole genome shotgun (WGS) entry which is preliminary data.</text>
</comment>
<sequence length="129" mass="14546">MEEAKVMKTPMSSSIKLDKDEKGKFIDLTMYRGMIGSLLYLNASRPDIRYLKGTMDIGLWYLKNDNFKLIGFSDADFAGCRVERKNISDTCHFPGYSLVSWHSKKQNSVVLSTAEAEYIATGLCCAQIL</sequence>
<proteinExistence type="predicted"/>
<dbReference type="AlphaFoldDB" id="A0A438KDC3"/>
<protein>
    <submittedName>
        <fullName evidence="1">Putative mitochondrial protein</fullName>
    </submittedName>
</protein>